<comment type="caution">
    <text evidence="2">The sequence shown here is derived from an EMBL/GenBank/DDBJ whole genome shotgun (WGS) entry which is preliminary data.</text>
</comment>
<evidence type="ECO:0000256" key="1">
    <source>
        <dbReference type="SAM" id="MobiDB-lite"/>
    </source>
</evidence>
<organism evidence="2 3">
    <name type="scientific">Liparis tanakae</name>
    <name type="common">Tanaka's snailfish</name>
    <dbReference type="NCBI Taxonomy" id="230148"/>
    <lineage>
        <taxon>Eukaryota</taxon>
        <taxon>Metazoa</taxon>
        <taxon>Chordata</taxon>
        <taxon>Craniata</taxon>
        <taxon>Vertebrata</taxon>
        <taxon>Euteleostomi</taxon>
        <taxon>Actinopterygii</taxon>
        <taxon>Neopterygii</taxon>
        <taxon>Teleostei</taxon>
        <taxon>Neoteleostei</taxon>
        <taxon>Acanthomorphata</taxon>
        <taxon>Eupercaria</taxon>
        <taxon>Perciformes</taxon>
        <taxon>Cottioidei</taxon>
        <taxon>Cottales</taxon>
        <taxon>Liparidae</taxon>
        <taxon>Liparis</taxon>
    </lineage>
</organism>
<accession>A0A4Z2IQU6</accession>
<sequence>MNSRLGGATPEPAHWACWGVYPATQLAVRKHRQRGYKYTRPARRSLRRPVYRPQAQTPSHSGAASASACHLPGCARLYDRHAGTLECATLLLRAAGGRNSHVCAVPDTKLRPTGDRAFCSSS</sequence>
<reference evidence="2 3" key="1">
    <citation type="submission" date="2019-03" db="EMBL/GenBank/DDBJ databases">
        <title>First draft genome of Liparis tanakae, snailfish: a comprehensive survey of snailfish specific genes.</title>
        <authorList>
            <person name="Kim W."/>
            <person name="Song I."/>
            <person name="Jeong J.-H."/>
            <person name="Kim D."/>
            <person name="Kim S."/>
            <person name="Ryu S."/>
            <person name="Song J.Y."/>
            <person name="Lee S.K."/>
        </authorList>
    </citation>
    <scope>NUCLEOTIDE SEQUENCE [LARGE SCALE GENOMIC DNA]</scope>
    <source>
        <tissue evidence="2">Muscle</tissue>
    </source>
</reference>
<proteinExistence type="predicted"/>
<evidence type="ECO:0000313" key="2">
    <source>
        <dbReference type="EMBL" id="TNN80201.1"/>
    </source>
</evidence>
<feature type="compositionally biased region" description="Basic residues" evidence="1">
    <location>
        <begin position="32"/>
        <end position="50"/>
    </location>
</feature>
<protein>
    <submittedName>
        <fullName evidence="2">Uncharacterized protein</fullName>
    </submittedName>
</protein>
<dbReference type="Proteomes" id="UP000314294">
    <property type="component" value="Unassembled WGS sequence"/>
</dbReference>
<dbReference type="EMBL" id="SRLO01000056">
    <property type="protein sequence ID" value="TNN80201.1"/>
    <property type="molecule type" value="Genomic_DNA"/>
</dbReference>
<feature type="region of interest" description="Disordered" evidence="1">
    <location>
        <begin position="32"/>
        <end position="67"/>
    </location>
</feature>
<name>A0A4Z2IQU6_9TELE</name>
<keyword evidence="3" id="KW-1185">Reference proteome</keyword>
<gene>
    <name evidence="2" type="ORF">EYF80_009526</name>
</gene>
<evidence type="ECO:0000313" key="3">
    <source>
        <dbReference type="Proteomes" id="UP000314294"/>
    </source>
</evidence>
<dbReference type="AlphaFoldDB" id="A0A4Z2IQU6"/>